<dbReference type="InterPro" id="IPR036388">
    <property type="entry name" value="WH-like_DNA-bd_sf"/>
</dbReference>
<keyword evidence="7" id="KW-1185">Reference proteome</keyword>
<dbReference type="AlphaFoldDB" id="A0A917WAA3"/>
<dbReference type="EMBL" id="BMLF01000001">
    <property type="protein sequence ID" value="GGL88168.1"/>
    <property type="molecule type" value="Genomic_DNA"/>
</dbReference>
<comment type="caution">
    <text evidence="6">The sequence shown here is derived from an EMBL/GenBank/DDBJ whole genome shotgun (WGS) entry which is preliminary data.</text>
</comment>
<dbReference type="CDD" id="cd05466">
    <property type="entry name" value="PBP2_LTTR_substrate"/>
    <property type="match status" value="1"/>
</dbReference>
<dbReference type="Pfam" id="PF00126">
    <property type="entry name" value="HTH_1"/>
    <property type="match status" value="1"/>
</dbReference>
<evidence type="ECO:0000256" key="3">
    <source>
        <dbReference type="ARBA" id="ARBA00023125"/>
    </source>
</evidence>
<dbReference type="SUPFAM" id="SSF53850">
    <property type="entry name" value="Periplasmic binding protein-like II"/>
    <property type="match status" value="1"/>
</dbReference>
<reference evidence="6" key="1">
    <citation type="journal article" date="2014" name="Int. J. Syst. Evol. Microbiol.">
        <title>Complete genome sequence of Corynebacterium casei LMG S-19264T (=DSM 44701T), isolated from a smear-ripened cheese.</title>
        <authorList>
            <consortium name="US DOE Joint Genome Institute (JGI-PGF)"/>
            <person name="Walter F."/>
            <person name="Albersmeier A."/>
            <person name="Kalinowski J."/>
            <person name="Ruckert C."/>
        </authorList>
    </citation>
    <scope>NUCLEOTIDE SEQUENCE</scope>
    <source>
        <strain evidence="6">CGMCC 1.6293</strain>
    </source>
</reference>
<sequence length="279" mass="31290">MKNWDDLRYLIAVHKTGSMSAAARLLDTNPATVSRRLARLGETLGCDLFIKTPDGWVANAAITDLIDSATNFEAEIATYLNANREADTPSSGKVTVGCPPSIMSYLLYPELRDFRKTWPGISLVFNSQMFTEALGENDLILVPVRPTQGRLVVRYLGKMRLNVYAYPDSPRDGKWIGLIKQHEMHQPMQKAREIMGGRDPDFRVETLAEVVTTVQSTRLPGLMPHIAAVREPGLARFDPESRDIESQLYLCFHETRRRDPLLRAVADWVASCFTNAPAL</sequence>
<evidence type="ECO:0000256" key="2">
    <source>
        <dbReference type="ARBA" id="ARBA00023015"/>
    </source>
</evidence>
<keyword evidence="3" id="KW-0238">DNA-binding</keyword>
<dbReference type="InterPro" id="IPR005119">
    <property type="entry name" value="LysR_subst-bd"/>
</dbReference>
<name>A0A917WAA3_9RHOB</name>
<dbReference type="GO" id="GO:0003700">
    <property type="term" value="F:DNA-binding transcription factor activity"/>
    <property type="evidence" value="ECO:0007669"/>
    <property type="project" value="InterPro"/>
</dbReference>
<evidence type="ECO:0000313" key="7">
    <source>
        <dbReference type="Proteomes" id="UP000649829"/>
    </source>
</evidence>
<dbReference type="PANTHER" id="PTHR30579:SF3">
    <property type="entry name" value="TRANSCRIPTIONAL REGULATORY PROTEIN"/>
    <property type="match status" value="1"/>
</dbReference>
<evidence type="ECO:0000259" key="5">
    <source>
        <dbReference type="PROSITE" id="PS50931"/>
    </source>
</evidence>
<keyword evidence="4" id="KW-0804">Transcription</keyword>
<evidence type="ECO:0000256" key="4">
    <source>
        <dbReference type="ARBA" id="ARBA00023163"/>
    </source>
</evidence>
<feature type="domain" description="HTH lysR-type" evidence="5">
    <location>
        <begin position="1"/>
        <end position="59"/>
    </location>
</feature>
<organism evidence="6 7">
    <name type="scientific">Pseudooceanicola nanhaiensis</name>
    <dbReference type="NCBI Taxonomy" id="375761"/>
    <lineage>
        <taxon>Bacteria</taxon>
        <taxon>Pseudomonadati</taxon>
        <taxon>Pseudomonadota</taxon>
        <taxon>Alphaproteobacteria</taxon>
        <taxon>Rhodobacterales</taxon>
        <taxon>Paracoccaceae</taxon>
        <taxon>Pseudooceanicola</taxon>
    </lineage>
</organism>
<dbReference type="Proteomes" id="UP000649829">
    <property type="component" value="Unassembled WGS sequence"/>
</dbReference>
<evidence type="ECO:0000313" key="6">
    <source>
        <dbReference type="EMBL" id="GGL88168.1"/>
    </source>
</evidence>
<accession>A0A917WAA3</accession>
<reference evidence="6" key="2">
    <citation type="submission" date="2020-09" db="EMBL/GenBank/DDBJ databases">
        <authorList>
            <person name="Sun Q."/>
            <person name="Zhou Y."/>
        </authorList>
    </citation>
    <scope>NUCLEOTIDE SEQUENCE</scope>
    <source>
        <strain evidence="6">CGMCC 1.6293</strain>
    </source>
</reference>
<dbReference type="Gene3D" id="1.10.10.10">
    <property type="entry name" value="Winged helix-like DNA-binding domain superfamily/Winged helix DNA-binding domain"/>
    <property type="match status" value="1"/>
</dbReference>
<dbReference type="PANTHER" id="PTHR30579">
    <property type="entry name" value="TRANSCRIPTIONAL REGULATOR"/>
    <property type="match status" value="1"/>
</dbReference>
<dbReference type="InterPro" id="IPR050176">
    <property type="entry name" value="LTTR"/>
</dbReference>
<comment type="similarity">
    <text evidence="1">Belongs to the LysR transcriptional regulatory family.</text>
</comment>
<dbReference type="Gene3D" id="3.40.190.10">
    <property type="entry name" value="Periplasmic binding protein-like II"/>
    <property type="match status" value="1"/>
</dbReference>
<dbReference type="GO" id="GO:0003677">
    <property type="term" value="F:DNA binding"/>
    <property type="evidence" value="ECO:0007669"/>
    <property type="project" value="UniProtKB-KW"/>
</dbReference>
<dbReference type="PROSITE" id="PS50931">
    <property type="entry name" value="HTH_LYSR"/>
    <property type="match status" value="1"/>
</dbReference>
<gene>
    <name evidence="6" type="ORF">GCM10011534_07720</name>
</gene>
<dbReference type="SUPFAM" id="SSF46785">
    <property type="entry name" value="Winged helix' DNA-binding domain"/>
    <property type="match status" value="1"/>
</dbReference>
<protein>
    <submittedName>
        <fullName evidence="6">Transcriptional regulator</fullName>
    </submittedName>
</protein>
<dbReference type="Pfam" id="PF03466">
    <property type="entry name" value="LysR_substrate"/>
    <property type="match status" value="1"/>
</dbReference>
<dbReference type="InterPro" id="IPR000847">
    <property type="entry name" value="LysR_HTH_N"/>
</dbReference>
<dbReference type="RefSeq" id="WP_028285683.1">
    <property type="nucleotide sequence ID" value="NZ_BMLF01000001.1"/>
</dbReference>
<proteinExistence type="inferred from homology"/>
<evidence type="ECO:0000256" key="1">
    <source>
        <dbReference type="ARBA" id="ARBA00009437"/>
    </source>
</evidence>
<dbReference type="InterPro" id="IPR036390">
    <property type="entry name" value="WH_DNA-bd_sf"/>
</dbReference>
<keyword evidence="2" id="KW-0805">Transcription regulation</keyword>